<evidence type="ECO:0000256" key="10">
    <source>
        <dbReference type="ARBA" id="ARBA00023224"/>
    </source>
</evidence>
<feature type="domain" description="G-protein coupled receptors family 1 profile" evidence="13">
    <location>
        <begin position="1"/>
        <end position="253"/>
    </location>
</feature>
<keyword evidence="4 12" id="KW-1133">Transmembrane helix</keyword>
<accession>A0A8S1EHJ3</accession>
<keyword evidence="9" id="KW-0325">Glycoprotein</keyword>
<evidence type="ECO:0000256" key="12">
    <source>
        <dbReference type="SAM" id="Phobius"/>
    </source>
</evidence>
<dbReference type="PROSITE" id="PS50262">
    <property type="entry name" value="G_PROTEIN_RECEP_F1_2"/>
    <property type="match status" value="1"/>
</dbReference>
<dbReference type="Pfam" id="PF00001">
    <property type="entry name" value="7tm_1"/>
    <property type="match status" value="1"/>
</dbReference>
<evidence type="ECO:0000256" key="2">
    <source>
        <dbReference type="ARBA" id="ARBA00022475"/>
    </source>
</evidence>
<dbReference type="PRINTS" id="PR00237">
    <property type="entry name" value="GPCRRHODOPSN"/>
</dbReference>
<evidence type="ECO:0000256" key="11">
    <source>
        <dbReference type="RuleBase" id="RU000688"/>
    </source>
</evidence>
<dbReference type="PRINTS" id="PR00663">
    <property type="entry name" value="GALANINR"/>
</dbReference>
<evidence type="ECO:0000256" key="1">
    <source>
        <dbReference type="ARBA" id="ARBA00004651"/>
    </source>
</evidence>
<dbReference type="PANTHER" id="PTHR45695">
    <property type="entry name" value="LEUCOKININ RECEPTOR-RELATED"/>
    <property type="match status" value="1"/>
</dbReference>
<dbReference type="InterPro" id="IPR017452">
    <property type="entry name" value="GPCR_Rhodpsn_7TM"/>
</dbReference>
<sequence length="338" mass="38832">MFLLLCVPFTAVDYAVPTWIFPEWMCSMINFFQHTSAYCSVWTLTLMAFDRYLAVVYPVESMTLRTPKNTMIALVVVYIIIMASQIPVGRMHGIYEYNFIMEQRSTCAILSIATETASPLEAKTYFMTFNVFGYVLPLGISVFLYWRMLRRLWYTPRPGLSTPTMNPNTAFSSSSSLRGRPEARRAKKKVTRLVLCVLIIWALCWLPLNVCFFMSGIAYPQSLVFSYGIIMVVVQISSQVLAYMNSCLNPILYALMSENFREGFIRVLKKIIYTISCRRYCTSVNKVSCLCAPAFMFIRIQSRYRMEMTNCNTGAVTPQASLTAARIHQNRMYDMESI</sequence>
<comment type="caution">
    <text evidence="14">The sequence shown here is derived from an EMBL/GenBank/DDBJ whole genome shotgun (WGS) entry which is preliminary data.</text>
</comment>
<evidence type="ECO:0000256" key="6">
    <source>
        <dbReference type="ARBA" id="ARBA00023136"/>
    </source>
</evidence>
<keyword evidence="8 11" id="KW-0675">Receptor</keyword>
<dbReference type="GO" id="GO:0005886">
    <property type="term" value="C:plasma membrane"/>
    <property type="evidence" value="ECO:0007669"/>
    <property type="project" value="UniProtKB-SubCell"/>
</dbReference>
<evidence type="ECO:0000256" key="3">
    <source>
        <dbReference type="ARBA" id="ARBA00022692"/>
    </source>
</evidence>
<dbReference type="AlphaFoldDB" id="A0A8S1EHJ3"/>
<evidence type="ECO:0000256" key="4">
    <source>
        <dbReference type="ARBA" id="ARBA00022989"/>
    </source>
</evidence>
<keyword evidence="2" id="KW-1003">Cell membrane</keyword>
<feature type="transmembrane region" description="Helical" evidence="12">
    <location>
        <begin position="31"/>
        <end position="49"/>
    </location>
</feature>
<evidence type="ECO:0000256" key="7">
    <source>
        <dbReference type="ARBA" id="ARBA00023157"/>
    </source>
</evidence>
<evidence type="ECO:0000313" key="14">
    <source>
        <dbReference type="EMBL" id="CAB3399461.1"/>
    </source>
</evidence>
<keyword evidence="6 12" id="KW-0472">Membrane</keyword>
<feature type="transmembrane region" description="Helical" evidence="12">
    <location>
        <begin position="125"/>
        <end position="146"/>
    </location>
</feature>
<dbReference type="PROSITE" id="PS00237">
    <property type="entry name" value="G_PROTEIN_RECEP_F1_1"/>
    <property type="match status" value="1"/>
</dbReference>
<dbReference type="EMBL" id="CADEPM010000002">
    <property type="protein sequence ID" value="CAB3399461.1"/>
    <property type="molecule type" value="Genomic_DNA"/>
</dbReference>
<protein>
    <recommendedName>
        <fullName evidence="13">G-protein coupled receptors family 1 profile domain-containing protein</fullName>
    </recommendedName>
</protein>
<dbReference type="InterPro" id="IPR000405">
    <property type="entry name" value="Galanin_rcpt"/>
</dbReference>
<keyword evidence="10 11" id="KW-0807">Transducer</keyword>
<dbReference type="GO" id="GO:0004930">
    <property type="term" value="F:G protein-coupled receptor activity"/>
    <property type="evidence" value="ECO:0007669"/>
    <property type="project" value="UniProtKB-KW"/>
</dbReference>
<comment type="similarity">
    <text evidence="11">Belongs to the G-protein coupled receptor 1 family.</text>
</comment>
<proteinExistence type="inferred from homology"/>
<reference evidence="14 15" key="1">
    <citation type="submission" date="2020-04" db="EMBL/GenBank/DDBJ databases">
        <authorList>
            <person name="Laetsch R D."/>
            <person name="Stevens L."/>
            <person name="Kumar S."/>
            <person name="Blaxter L. M."/>
        </authorList>
    </citation>
    <scope>NUCLEOTIDE SEQUENCE [LARGE SCALE GENOMIC DNA]</scope>
</reference>
<keyword evidence="3 11" id="KW-0812">Transmembrane</keyword>
<evidence type="ECO:0000256" key="9">
    <source>
        <dbReference type="ARBA" id="ARBA00023180"/>
    </source>
</evidence>
<keyword evidence="5 11" id="KW-0297">G-protein coupled receptor</keyword>
<dbReference type="Proteomes" id="UP000494206">
    <property type="component" value="Unassembled WGS sequence"/>
</dbReference>
<gene>
    <name evidence="14" type="ORF">CBOVIS_LOCUS2584</name>
</gene>
<organism evidence="14 15">
    <name type="scientific">Caenorhabditis bovis</name>
    <dbReference type="NCBI Taxonomy" id="2654633"/>
    <lineage>
        <taxon>Eukaryota</taxon>
        <taxon>Metazoa</taxon>
        <taxon>Ecdysozoa</taxon>
        <taxon>Nematoda</taxon>
        <taxon>Chromadorea</taxon>
        <taxon>Rhabditida</taxon>
        <taxon>Rhabditina</taxon>
        <taxon>Rhabditomorpha</taxon>
        <taxon>Rhabditoidea</taxon>
        <taxon>Rhabditidae</taxon>
        <taxon>Peloderinae</taxon>
        <taxon>Caenorhabditis</taxon>
    </lineage>
</organism>
<dbReference type="Gene3D" id="1.20.1070.10">
    <property type="entry name" value="Rhodopsin 7-helix transmembrane proteins"/>
    <property type="match status" value="1"/>
</dbReference>
<dbReference type="SUPFAM" id="SSF81321">
    <property type="entry name" value="Family A G protein-coupled receptor-like"/>
    <property type="match status" value="1"/>
</dbReference>
<dbReference type="OrthoDB" id="2132067at2759"/>
<keyword evidence="7" id="KW-1015">Disulfide bond</keyword>
<feature type="transmembrane region" description="Helical" evidence="12">
    <location>
        <begin position="70"/>
        <end position="88"/>
    </location>
</feature>
<comment type="subcellular location">
    <subcellularLocation>
        <location evidence="1">Cell membrane</location>
        <topology evidence="1">Multi-pass membrane protein</topology>
    </subcellularLocation>
</comment>
<feature type="transmembrane region" description="Helical" evidence="12">
    <location>
        <begin position="224"/>
        <end position="244"/>
    </location>
</feature>
<evidence type="ECO:0000256" key="8">
    <source>
        <dbReference type="ARBA" id="ARBA00023170"/>
    </source>
</evidence>
<dbReference type="PANTHER" id="PTHR45695:SF23">
    <property type="entry name" value="GALANIN-LIKE G-PROTEIN COUPLED RECEPTOR NPR-9"/>
    <property type="match status" value="1"/>
</dbReference>
<name>A0A8S1EHJ3_9PELO</name>
<evidence type="ECO:0000256" key="5">
    <source>
        <dbReference type="ARBA" id="ARBA00023040"/>
    </source>
</evidence>
<evidence type="ECO:0000313" key="15">
    <source>
        <dbReference type="Proteomes" id="UP000494206"/>
    </source>
</evidence>
<keyword evidence="15" id="KW-1185">Reference proteome</keyword>
<evidence type="ECO:0000259" key="13">
    <source>
        <dbReference type="PROSITE" id="PS50262"/>
    </source>
</evidence>
<dbReference type="InterPro" id="IPR000276">
    <property type="entry name" value="GPCR_Rhodpsn"/>
</dbReference>
<feature type="transmembrane region" description="Helical" evidence="12">
    <location>
        <begin position="193"/>
        <end position="218"/>
    </location>
</feature>